<gene>
    <name evidence="3" type="ORF">L5515_006048</name>
</gene>
<feature type="chain" id="PRO_5041945454" description="T20D4.11-like domain-containing protein" evidence="1">
    <location>
        <begin position="17"/>
        <end position="159"/>
    </location>
</feature>
<proteinExistence type="predicted"/>
<evidence type="ECO:0000259" key="2">
    <source>
        <dbReference type="Pfam" id="PF01579"/>
    </source>
</evidence>
<dbReference type="AlphaFoldDB" id="A0AAE9JKE6"/>
<keyword evidence="4" id="KW-1185">Reference proteome</keyword>
<sequence>MLEYIALFLFFSSSFGAEKPDCESEHAVLTMLNCTATLLDLIDIAKAHPKDYESLKAYLEKSQRECNKNMHILKEFRNCEVKLREANSTCYQDYNPFSVDEMILKMTKKEKESCGKFFGEDDCMIKEATERCGEVQGHRYQKELRIVAEALSICYDKEN</sequence>
<evidence type="ECO:0000313" key="4">
    <source>
        <dbReference type="Proteomes" id="UP000829354"/>
    </source>
</evidence>
<feature type="domain" description="T20D4.11-like" evidence="2">
    <location>
        <begin position="53"/>
        <end position="154"/>
    </location>
</feature>
<reference evidence="3 4" key="1">
    <citation type="submission" date="2022-04" db="EMBL/GenBank/DDBJ databases">
        <title>Chromosome-level reference genomes for two strains of Caenorhabditis briggsae: an improved platform for comparative genomics.</title>
        <authorList>
            <person name="Stevens L."/>
            <person name="Andersen E."/>
        </authorList>
    </citation>
    <scope>NUCLEOTIDE SEQUENCE [LARGE SCALE GENOMIC DNA]</scope>
    <source>
        <strain evidence="3">VX34</strain>
        <tissue evidence="3">Whole-organism</tissue>
    </source>
</reference>
<name>A0AAE9JKE6_CAEBR</name>
<feature type="signal peptide" evidence="1">
    <location>
        <begin position="1"/>
        <end position="16"/>
    </location>
</feature>
<dbReference type="PANTHER" id="PTHR21453">
    <property type="entry name" value="DUF19 DOMAIN-CONTAINING PROTEIN-RELATED-RELATED"/>
    <property type="match status" value="1"/>
</dbReference>
<evidence type="ECO:0000256" key="1">
    <source>
        <dbReference type="SAM" id="SignalP"/>
    </source>
</evidence>
<keyword evidence="1" id="KW-0732">Signal</keyword>
<dbReference type="Proteomes" id="UP000829354">
    <property type="component" value="Chromosome V"/>
</dbReference>
<dbReference type="Pfam" id="PF01579">
    <property type="entry name" value="DUF19"/>
    <property type="match status" value="1"/>
</dbReference>
<accession>A0AAE9JKE6</accession>
<protein>
    <recommendedName>
        <fullName evidence="2">T20D4.11-like domain-containing protein</fullName>
    </recommendedName>
</protein>
<organism evidence="3 4">
    <name type="scientific">Caenorhabditis briggsae</name>
    <dbReference type="NCBI Taxonomy" id="6238"/>
    <lineage>
        <taxon>Eukaryota</taxon>
        <taxon>Metazoa</taxon>
        <taxon>Ecdysozoa</taxon>
        <taxon>Nematoda</taxon>
        <taxon>Chromadorea</taxon>
        <taxon>Rhabditida</taxon>
        <taxon>Rhabditina</taxon>
        <taxon>Rhabditomorpha</taxon>
        <taxon>Rhabditoidea</taxon>
        <taxon>Rhabditidae</taxon>
        <taxon>Peloderinae</taxon>
        <taxon>Caenorhabditis</taxon>
    </lineage>
</organism>
<dbReference type="EMBL" id="CP092624">
    <property type="protein sequence ID" value="UMM32141.1"/>
    <property type="molecule type" value="Genomic_DNA"/>
</dbReference>
<evidence type="ECO:0000313" key="3">
    <source>
        <dbReference type="EMBL" id="UMM32141.1"/>
    </source>
</evidence>
<dbReference type="InterPro" id="IPR002542">
    <property type="entry name" value="T20D4.11-like_dom"/>
</dbReference>